<organism evidence="1">
    <name type="scientific">marine sediment metagenome</name>
    <dbReference type="NCBI Taxonomy" id="412755"/>
    <lineage>
        <taxon>unclassified sequences</taxon>
        <taxon>metagenomes</taxon>
        <taxon>ecological metagenomes</taxon>
    </lineage>
</organism>
<evidence type="ECO:0000313" key="1">
    <source>
        <dbReference type="EMBL" id="GAJ23464.1"/>
    </source>
</evidence>
<dbReference type="AlphaFoldDB" id="X1V1B6"/>
<name>X1V1B6_9ZZZZ</name>
<accession>X1V1B6</accession>
<sequence>MRPSIVLKAHLKAVVQGKTLGRWIEDAIEEKLAREEKEEK</sequence>
<gene>
    <name evidence="1" type="ORF">S12H4_57521</name>
</gene>
<protein>
    <submittedName>
        <fullName evidence="1">Uncharacterized protein</fullName>
    </submittedName>
</protein>
<proteinExistence type="predicted"/>
<dbReference type="EMBL" id="BARW01037221">
    <property type="protein sequence ID" value="GAJ23464.1"/>
    <property type="molecule type" value="Genomic_DNA"/>
</dbReference>
<reference evidence="1" key="1">
    <citation type="journal article" date="2014" name="Front. Microbiol.">
        <title>High frequency of phylogenetically diverse reductive dehalogenase-homologous genes in deep subseafloor sedimentary metagenomes.</title>
        <authorList>
            <person name="Kawai M."/>
            <person name="Futagami T."/>
            <person name="Toyoda A."/>
            <person name="Takaki Y."/>
            <person name="Nishi S."/>
            <person name="Hori S."/>
            <person name="Arai W."/>
            <person name="Tsubouchi T."/>
            <person name="Morono Y."/>
            <person name="Uchiyama I."/>
            <person name="Ito T."/>
            <person name="Fujiyama A."/>
            <person name="Inagaki F."/>
            <person name="Takami H."/>
        </authorList>
    </citation>
    <scope>NUCLEOTIDE SEQUENCE</scope>
    <source>
        <strain evidence="1">Expedition CK06-06</strain>
    </source>
</reference>
<comment type="caution">
    <text evidence="1">The sequence shown here is derived from an EMBL/GenBank/DDBJ whole genome shotgun (WGS) entry which is preliminary data.</text>
</comment>